<dbReference type="EC" id="2.1.1.197" evidence="3"/>
<dbReference type="GO" id="GO:0032259">
    <property type="term" value="P:methylation"/>
    <property type="evidence" value="ECO:0007669"/>
    <property type="project" value="UniProtKB-KW"/>
</dbReference>
<organism evidence="3 4">
    <name type="scientific">Planctopirus ephydatiae</name>
    <dbReference type="NCBI Taxonomy" id="2528019"/>
    <lineage>
        <taxon>Bacteria</taxon>
        <taxon>Pseudomonadati</taxon>
        <taxon>Planctomycetota</taxon>
        <taxon>Planctomycetia</taxon>
        <taxon>Planctomycetales</taxon>
        <taxon>Planctomycetaceae</taxon>
        <taxon>Planctopirus</taxon>
    </lineage>
</organism>
<sequence length="277" mass="31133">MLIDGSEQSRKQFLETNRQAWDTLARNGSPFAHVASDEECRSPIKTLDSRGWLPEDVRGLKVLCLAAGGGWQSILYATAGAEVTVVDLSPEMLALDLREAQRRGLNVRTLATSMDDLSMLGDATFDIAHQPVSTCYIPSLSGMYRELARVLRDGGLYISQHKQPGSLQITHRDHRDRYVLGVEYYEQRALPVAADTMYREQGTSEFVHRWDELIGELCRSGFVLEDLVEPRRADLTASPGSAGHRGRFVPPYVRLKARRHRRDSEQTTRIFSQGLTS</sequence>
<evidence type="ECO:0000256" key="1">
    <source>
        <dbReference type="SAM" id="MobiDB-lite"/>
    </source>
</evidence>
<feature type="region of interest" description="Disordered" evidence="1">
    <location>
        <begin position="258"/>
        <end position="277"/>
    </location>
</feature>
<dbReference type="InterPro" id="IPR029063">
    <property type="entry name" value="SAM-dependent_MTases_sf"/>
</dbReference>
<dbReference type="SUPFAM" id="SSF53335">
    <property type="entry name" value="S-adenosyl-L-methionine-dependent methyltransferases"/>
    <property type="match status" value="1"/>
</dbReference>
<dbReference type="RefSeq" id="WP_186377510.1">
    <property type="nucleotide sequence ID" value="NZ_CP036299.1"/>
</dbReference>
<accession>A0A518GP09</accession>
<reference evidence="3 4" key="1">
    <citation type="submission" date="2019-02" db="EMBL/GenBank/DDBJ databases">
        <title>Deep-cultivation of Planctomycetes and their phenomic and genomic characterization uncovers novel biology.</title>
        <authorList>
            <person name="Wiegand S."/>
            <person name="Jogler M."/>
            <person name="Boedeker C."/>
            <person name="Pinto D."/>
            <person name="Vollmers J."/>
            <person name="Rivas-Marin E."/>
            <person name="Kohn T."/>
            <person name="Peeters S.H."/>
            <person name="Heuer A."/>
            <person name="Rast P."/>
            <person name="Oberbeckmann S."/>
            <person name="Bunk B."/>
            <person name="Jeske O."/>
            <person name="Meyerdierks A."/>
            <person name="Storesund J.E."/>
            <person name="Kallscheuer N."/>
            <person name="Luecker S."/>
            <person name="Lage O.M."/>
            <person name="Pohl T."/>
            <person name="Merkel B.J."/>
            <person name="Hornburger P."/>
            <person name="Mueller R.-W."/>
            <person name="Bruemmer F."/>
            <person name="Labrenz M."/>
            <person name="Spormann A.M."/>
            <person name="Op den Camp H."/>
            <person name="Overmann J."/>
            <person name="Amann R."/>
            <person name="Jetten M.S.M."/>
            <person name="Mascher T."/>
            <person name="Medema M.H."/>
            <person name="Devos D.P."/>
            <person name="Kaster A.-K."/>
            <person name="Ovreas L."/>
            <person name="Rohde M."/>
            <person name="Galperin M.Y."/>
            <person name="Jogler C."/>
        </authorList>
    </citation>
    <scope>NUCLEOTIDE SEQUENCE [LARGE SCALE GENOMIC DNA]</scope>
    <source>
        <strain evidence="3 4">Spb1</strain>
    </source>
</reference>
<evidence type="ECO:0000259" key="2">
    <source>
        <dbReference type="Pfam" id="PF08241"/>
    </source>
</evidence>
<dbReference type="InterPro" id="IPR013216">
    <property type="entry name" value="Methyltransf_11"/>
</dbReference>
<dbReference type="KEGG" id="peh:Spb1_21980"/>
<evidence type="ECO:0000313" key="3">
    <source>
        <dbReference type="EMBL" id="QDV30269.1"/>
    </source>
</evidence>
<keyword evidence="3" id="KW-0489">Methyltransferase</keyword>
<evidence type="ECO:0000313" key="4">
    <source>
        <dbReference type="Proteomes" id="UP000315349"/>
    </source>
</evidence>
<name>A0A518GP09_9PLAN</name>
<dbReference type="Pfam" id="PF08241">
    <property type="entry name" value="Methyltransf_11"/>
    <property type="match status" value="1"/>
</dbReference>
<dbReference type="GO" id="GO:0008757">
    <property type="term" value="F:S-adenosylmethionine-dependent methyltransferase activity"/>
    <property type="evidence" value="ECO:0007669"/>
    <property type="project" value="InterPro"/>
</dbReference>
<dbReference type="Proteomes" id="UP000315349">
    <property type="component" value="Chromosome"/>
</dbReference>
<feature type="domain" description="Methyltransferase type 11" evidence="2">
    <location>
        <begin position="63"/>
        <end position="158"/>
    </location>
</feature>
<keyword evidence="4" id="KW-1185">Reference proteome</keyword>
<dbReference type="AlphaFoldDB" id="A0A518GP09"/>
<gene>
    <name evidence="3" type="primary">bioC_3</name>
    <name evidence="3" type="ORF">Spb1_21980</name>
</gene>
<proteinExistence type="predicted"/>
<feature type="compositionally biased region" description="Polar residues" evidence="1">
    <location>
        <begin position="267"/>
        <end position="277"/>
    </location>
</feature>
<dbReference type="CDD" id="cd02440">
    <property type="entry name" value="AdoMet_MTases"/>
    <property type="match status" value="1"/>
</dbReference>
<dbReference type="GO" id="GO:0102130">
    <property type="term" value="F:malonyl-CoA methyltransferase activity"/>
    <property type="evidence" value="ECO:0007669"/>
    <property type="project" value="UniProtKB-EC"/>
</dbReference>
<dbReference type="EMBL" id="CP036299">
    <property type="protein sequence ID" value="QDV30269.1"/>
    <property type="molecule type" value="Genomic_DNA"/>
</dbReference>
<dbReference type="Gene3D" id="3.40.50.150">
    <property type="entry name" value="Vaccinia Virus protein VP39"/>
    <property type="match status" value="1"/>
</dbReference>
<keyword evidence="3" id="KW-0808">Transferase</keyword>
<protein>
    <submittedName>
        <fullName evidence="3">Malonyl-[acyl-carrier protein] O-methyltransferase</fullName>
        <ecNumber evidence="3">2.1.1.197</ecNumber>
    </submittedName>
</protein>